<dbReference type="Proteomes" id="UP000634476">
    <property type="component" value="Unassembled WGS sequence"/>
</dbReference>
<sequence>MSMSPIRGALAAAVAVLAFAVPAVAAPAPAAAAPAAGDGASAPTPTEPPGASALALPEPTGPYPVGTTVLHLVDDSRPDPWVPTVKSRELMVSLWYPSRESRGRRAPYMTEKEAELLLKENGIGGVPARLLSGTRTNAVTGATPLGRRRGLPLVVLSPGFGAPRTSLTGLAEDLASRGYVVAGVDHTYEAAGTTFPDGRTVTCVACRGQDYGPKTTRGRAADVSFVLDRLTGEDPAWKHAGLIDPSRIAMAGHSIGGNSATWTMLNDSRVRAGINMDGSFWMPIPGKGLSRPFMLLGAGEIHEPDGQDTTWKRDWQRMTGWKRWLTVGGAGHASFLDYAPLLAGKVDFEDLGTLPGTRSMEITRGYVAAFLDLHLRKRPQRLLDGPSRRYPEVRFWR</sequence>
<evidence type="ECO:0000256" key="4">
    <source>
        <dbReference type="SAM" id="MobiDB-lite"/>
    </source>
</evidence>
<keyword evidence="2" id="KW-0442">Lipid degradation</keyword>
<dbReference type="EMBL" id="BOOK01000052">
    <property type="protein sequence ID" value="GII04581.1"/>
    <property type="molecule type" value="Genomic_DNA"/>
</dbReference>
<dbReference type="PANTHER" id="PTHR10272">
    <property type="entry name" value="PLATELET-ACTIVATING FACTOR ACETYLHYDROLASE"/>
    <property type="match status" value="1"/>
</dbReference>
<gene>
    <name evidence="6" type="ORF">Pta02_65890</name>
</gene>
<organism evidence="6 7">
    <name type="scientific">Planobispora takensis</name>
    <dbReference type="NCBI Taxonomy" id="1367882"/>
    <lineage>
        <taxon>Bacteria</taxon>
        <taxon>Bacillati</taxon>
        <taxon>Actinomycetota</taxon>
        <taxon>Actinomycetes</taxon>
        <taxon>Streptosporangiales</taxon>
        <taxon>Streptosporangiaceae</taxon>
        <taxon>Planobispora</taxon>
    </lineage>
</organism>
<comment type="caution">
    <text evidence="6">The sequence shown here is derived from an EMBL/GenBank/DDBJ whole genome shotgun (WGS) entry which is preliminary data.</text>
</comment>
<feature type="signal peptide" evidence="5">
    <location>
        <begin position="1"/>
        <end position="25"/>
    </location>
</feature>
<proteinExistence type="predicted"/>
<evidence type="ECO:0000313" key="6">
    <source>
        <dbReference type="EMBL" id="GII04581.1"/>
    </source>
</evidence>
<dbReference type="GO" id="GO:0003847">
    <property type="term" value="F:1-alkyl-2-acetylglycerophosphocholine esterase activity"/>
    <property type="evidence" value="ECO:0007669"/>
    <property type="project" value="TreeGrafter"/>
</dbReference>
<dbReference type="AlphaFoldDB" id="A0A8J3T3J0"/>
<keyword evidence="5" id="KW-0732">Signal</keyword>
<protein>
    <submittedName>
        <fullName evidence="6">Lipase</fullName>
    </submittedName>
</protein>
<keyword evidence="1" id="KW-0378">Hydrolase</keyword>
<dbReference type="RefSeq" id="WP_203878822.1">
    <property type="nucleotide sequence ID" value="NZ_BOOK01000052.1"/>
</dbReference>
<evidence type="ECO:0000256" key="5">
    <source>
        <dbReference type="SAM" id="SignalP"/>
    </source>
</evidence>
<evidence type="ECO:0000313" key="7">
    <source>
        <dbReference type="Proteomes" id="UP000634476"/>
    </source>
</evidence>
<dbReference type="Pfam" id="PF03403">
    <property type="entry name" value="PAF-AH_p_II"/>
    <property type="match status" value="2"/>
</dbReference>
<dbReference type="PANTHER" id="PTHR10272:SF0">
    <property type="entry name" value="PLATELET-ACTIVATING FACTOR ACETYLHYDROLASE"/>
    <property type="match status" value="1"/>
</dbReference>
<reference evidence="6" key="1">
    <citation type="submission" date="2021-01" db="EMBL/GenBank/DDBJ databases">
        <title>Whole genome shotgun sequence of Planobispora takensis NBRC 109077.</title>
        <authorList>
            <person name="Komaki H."/>
            <person name="Tamura T."/>
        </authorList>
    </citation>
    <scope>NUCLEOTIDE SEQUENCE</scope>
    <source>
        <strain evidence="6">NBRC 109077</strain>
    </source>
</reference>
<evidence type="ECO:0000256" key="3">
    <source>
        <dbReference type="ARBA" id="ARBA00023098"/>
    </source>
</evidence>
<dbReference type="SUPFAM" id="SSF53474">
    <property type="entry name" value="alpha/beta-Hydrolases"/>
    <property type="match status" value="1"/>
</dbReference>
<dbReference type="Gene3D" id="3.40.50.1820">
    <property type="entry name" value="alpha/beta hydrolase"/>
    <property type="match status" value="1"/>
</dbReference>
<feature type="chain" id="PRO_5035231842" evidence="5">
    <location>
        <begin position="26"/>
        <end position="397"/>
    </location>
</feature>
<keyword evidence="3" id="KW-0443">Lipid metabolism</keyword>
<evidence type="ECO:0000256" key="2">
    <source>
        <dbReference type="ARBA" id="ARBA00022963"/>
    </source>
</evidence>
<evidence type="ECO:0000256" key="1">
    <source>
        <dbReference type="ARBA" id="ARBA00022801"/>
    </source>
</evidence>
<name>A0A8J3T3J0_9ACTN</name>
<dbReference type="InterPro" id="IPR029058">
    <property type="entry name" value="AB_hydrolase_fold"/>
</dbReference>
<accession>A0A8J3T3J0</accession>
<keyword evidence="7" id="KW-1185">Reference proteome</keyword>
<dbReference type="GO" id="GO:0016042">
    <property type="term" value="P:lipid catabolic process"/>
    <property type="evidence" value="ECO:0007669"/>
    <property type="project" value="UniProtKB-KW"/>
</dbReference>
<feature type="region of interest" description="Disordered" evidence="4">
    <location>
        <begin position="33"/>
        <end position="60"/>
    </location>
</feature>